<dbReference type="Gene3D" id="3.40.630.30">
    <property type="match status" value="1"/>
</dbReference>
<dbReference type="Proteomes" id="UP001597262">
    <property type="component" value="Unassembled WGS sequence"/>
</dbReference>
<dbReference type="Pfam" id="PF13302">
    <property type="entry name" value="Acetyltransf_3"/>
    <property type="match status" value="1"/>
</dbReference>
<dbReference type="RefSeq" id="WP_379320416.1">
    <property type="nucleotide sequence ID" value="NZ_JBHTLM010000013.1"/>
</dbReference>
<dbReference type="EC" id="2.3.-.-" evidence="2"/>
<dbReference type="PANTHER" id="PTHR43792:SF1">
    <property type="entry name" value="N-ACETYLTRANSFERASE DOMAIN-CONTAINING PROTEIN"/>
    <property type="match status" value="1"/>
</dbReference>
<feature type="domain" description="N-acetyltransferase" evidence="1">
    <location>
        <begin position="9"/>
        <end position="174"/>
    </location>
</feature>
<dbReference type="PANTHER" id="PTHR43792">
    <property type="entry name" value="GNAT FAMILY, PUTATIVE (AFU_ORTHOLOGUE AFUA_3G00765)-RELATED-RELATED"/>
    <property type="match status" value="1"/>
</dbReference>
<dbReference type="InterPro" id="IPR016181">
    <property type="entry name" value="Acyl_CoA_acyltransferase"/>
</dbReference>
<protein>
    <submittedName>
        <fullName evidence="2">GNAT family N-acetyltransferase</fullName>
        <ecNumber evidence="2">2.3.-.-</ecNumber>
    </submittedName>
</protein>
<comment type="caution">
    <text evidence="2">The sequence shown here is derived from an EMBL/GenBank/DDBJ whole genome shotgun (WGS) entry which is preliminary data.</text>
</comment>
<dbReference type="PROSITE" id="PS51186">
    <property type="entry name" value="GNAT"/>
    <property type="match status" value="1"/>
</dbReference>
<gene>
    <name evidence="2" type="ORF">ACFQ3W_16890</name>
</gene>
<name>A0ABW3RZL5_9BACL</name>
<evidence type="ECO:0000259" key="1">
    <source>
        <dbReference type="PROSITE" id="PS51186"/>
    </source>
</evidence>
<dbReference type="SUPFAM" id="SSF55729">
    <property type="entry name" value="Acyl-CoA N-acyltransferases (Nat)"/>
    <property type="match status" value="1"/>
</dbReference>
<dbReference type="GO" id="GO:0016746">
    <property type="term" value="F:acyltransferase activity"/>
    <property type="evidence" value="ECO:0007669"/>
    <property type="project" value="UniProtKB-KW"/>
</dbReference>
<dbReference type="InterPro" id="IPR051531">
    <property type="entry name" value="N-acetyltransferase"/>
</dbReference>
<organism evidence="2 3">
    <name type="scientific">Paenibacillus puldeungensis</name>
    <dbReference type="NCBI Taxonomy" id="696536"/>
    <lineage>
        <taxon>Bacteria</taxon>
        <taxon>Bacillati</taxon>
        <taxon>Bacillota</taxon>
        <taxon>Bacilli</taxon>
        <taxon>Bacillales</taxon>
        <taxon>Paenibacillaceae</taxon>
        <taxon>Paenibacillus</taxon>
    </lineage>
</organism>
<keyword evidence="2" id="KW-0012">Acyltransferase</keyword>
<reference evidence="3" key="1">
    <citation type="journal article" date="2019" name="Int. J. Syst. Evol. Microbiol.">
        <title>The Global Catalogue of Microorganisms (GCM) 10K type strain sequencing project: providing services to taxonomists for standard genome sequencing and annotation.</title>
        <authorList>
            <consortium name="The Broad Institute Genomics Platform"/>
            <consortium name="The Broad Institute Genome Sequencing Center for Infectious Disease"/>
            <person name="Wu L."/>
            <person name="Ma J."/>
        </authorList>
    </citation>
    <scope>NUCLEOTIDE SEQUENCE [LARGE SCALE GENOMIC DNA]</scope>
    <source>
        <strain evidence="3">CCUG 59189</strain>
    </source>
</reference>
<dbReference type="InterPro" id="IPR000182">
    <property type="entry name" value="GNAT_dom"/>
</dbReference>
<sequence>MIKLETALLVLRNFAQEDWRPLQEMIVQYMSSSYAIYDHPWPTSDEEIQKVCSWFAGEDQYLAVCLKEDGRFIGYVCLNPTDDAGVYNIGYCFNFNEHGKGYAFEACRAMVTHAFHELNAVQIVTGTAVDNHPSCKLLHRLGMNIVLESSGFFYKDEKGNPIEFTGYQFELTREAAFRTDIYAIK</sequence>
<accession>A0ABW3RZL5</accession>
<keyword evidence="3" id="KW-1185">Reference proteome</keyword>
<evidence type="ECO:0000313" key="2">
    <source>
        <dbReference type="EMBL" id="MFD1177967.1"/>
    </source>
</evidence>
<evidence type="ECO:0000313" key="3">
    <source>
        <dbReference type="Proteomes" id="UP001597262"/>
    </source>
</evidence>
<proteinExistence type="predicted"/>
<dbReference type="EMBL" id="JBHTLM010000013">
    <property type="protein sequence ID" value="MFD1177967.1"/>
    <property type="molecule type" value="Genomic_DNA"/>
</dbReference>
<keyword evidence="2" id="KW-0808">Transferase</keyword>